<protein>
    <submittedName>
        <fullName evidence="1">Uncharacterized protein</fullName>
    </submittedName>
</protein>
<dbReference type="Proteomes" id="UP000605392">
    <property type="component" value="Unassembled WGS sequence"/>
</dbReference>
<keyword evidence="2" id="KW-1185">Reference proteome</keyword>
<evidence type="ECO:0000313" key="2">
    <source>
        <dbReference type="Proteomes" id="UP000605392"/>
    </source>
</evidence>
<dbReference type="EMBL" id="BMFN01000001">
    <property type="protein sequence ID" value="GGF54570.1"/>
    <property type="molecule type" value="Genomic_DNA"/>
</dbReference>
<gene>
    <name evidence="1" type="ORF">GCM10011375_07460</name>
</gene>
<accession>A0ACB5PMZ6</accession>
<proteinExistence type="predicted"/>
<name>A0ACB5PMZ6_9BACT</name>
<evidence type="ECO:0000313" key="1">
    <source>
        <dbReference type="EMBL" id="GGF54570.1"/>
    </source>
</evidence>
<comment type="caution">
    <text evidence="1">The sequence shown here is derived from an EMBL/GenBank/DDBJ whole genome shotgun (WGS) entry which is preliminary data.</text>
</comment>
<sequence length="207" mass="21777">MRVFLLCCFLFCATLSAQAQDTILRTNGDEVKARVLSITPTDVAYVPTTEPPSTDTLHLLATDVFLIRYSNGTKEIVSQPDATAPAIGLGRTPQQMSDLGREDAGKYFKARGAFWGTFGATVVSIPATYGLGGIVAGTVIAATPPKPHNMIVPDQALLADTDYVSGYQKQAQRKKLGKAAGGLGLGLATGVVVVYTLVMIAFSNGGH</sequence>
<reference evidence="1 2" key="1">
    <citation type="journal article" date="2019" name="Int. J. Syst. Evol. Microbiol.">
        <title>The Global Catalogue of Microorganisms (GCM) 10K type strain sequencing project: providing services to taxonomists for standard genome sequencing and annotation.</title>
        <authorList>
            <consortium name="The Broad Institute Genomics Platform"/>
            <consortium name="The Broad Institute Genome Sequencing Center for Infectious Disease"/>
            <person name="Wu L."/>
            <person name="Ma J."/>
        </authorList>
    </citation>
    <scope>NUCLEOTIDE SEQUENCE [LARGE SCALE GENOMIC DNA]</scope>
    <source>
        <strain evidence="1 2">CGMCC 1.12720</strain>
    </source>
</reference>
<organism evidence="1 2">
    <name type="scientific">Hymenobacter qilianensis</name>
    <dbReference type="NCBI Taxonomy" id="1385715"/>
    <lineage>
        <taxon>Bacteria</taxon>
        <taxon>Pseudomonadati</taxon>
        <taxon>Bacteroidota</taxon>
        <taxon>Cytophagia</taxon>
        <taxon>Cytophagales</taxon>
        <taxon>Hymenobacteraceae</taxon>
        <taxon>Hymenobacter</taxon>
    </lineage>
</organism>